<evidence type="ECO:0000313" key="3">
    <source>
        <dbReference type="Proteomes" id="UP000239550"/>
    </source>
</evidence>
<feature type="domain" description="NTF2 fold immunity protein" evidence="1">
    <location>
        <begin position="7"/>
        <end position="133"/>
    </location>
</feature>
<reference evidence="2 3" key="1">
    <citation type="submission" date="2018-02" db="EMBL/GenBank/DDBJ databases">
        <title>Five New Genomes of Indian Photorhabdus Isolates TSA.</title>
        <authorList>
            <person name="Dubay B."/>
            <person name="Somvanshi V.S."/>
        </authorList>
    </citation>
    <scope>NUCLEOTIDE SEQUENCE [LARGE SCALE GENOMIC DNA]</scope>
    <source>
        <strain evidence="2 3">H1</strain>
    </source>
</reference>
<comment type="caution">
    <text evidence="2">The sequence shown here is derived from an EMBL/GenBank/DDBJ whole genome shotgun (WGS) entry which is preliminary data.</text>
</comment>
<evidence type="ECO:0000313" key="2">
    <source>
        <dbReference type="EMBL" id="PQQ22340.1"/>
    </source>
</evidence>
<dbReference type="EMBL" id="PUWT01000107">
    <property type="protein sequence ID" value="PQQ22340.1"/>
    <property type="molecule type" value="Genomic_DNA"/>
</dbReference>
<sequence>MNNIERAQSVLETFIQEMNKWEVFYYREGSRKRNTPIVKEKMKNELDEIFSKNCTLKERKQGRQVSLMLSSPPDYDPDNDEITSKELDKNKAIFIIQKHTGFKNKYRYTLHFKNNEWRVDKKEWLSGDKWKQDYL</sequence>
<dbReference type="RefSeq" id="WP_105396953.1">
    <property type="nucleotide sequence ID" value="NZ_CAWNTA010000010.1"/>
</dbReference>
<dbReference type="Pfam" id="PF15655">
    <property type="entry name" value="Imm-NTF2"/>
    <property type="match status" value="1"/>
</dbReference>
<protein>
    <recommendedName>
        <fullName evidence="1">NTF2 fold immunity protein domain-containing protein</fullName>
    </recommendedName>
</protein>
<dbReference type="GeneID" id="88808546"/>
<proteinExistence type="predicted"/>
<dbReference type="InterPro" id="IPR028049">
    <property type="entry name" value="Imm-NTF2"/>
</dbReference>
<organism evidence="2 3">
    <name type="scientific">Photorhabdus hindustanensis</name>
    <dbReference type="NCBI Taxonomy" id="2918802"/>
    <lineage>
        <taxon>Bacteria</taxon>
        <taxon>Pseudomonadati</taxon>
        <taxon>Pseudomonadota</taxon>
        <taxon>Gammaproteobacteria</taxon>
        <taxon>Enterobacterales</taxon>
        <taxon>Morganellaceae</taxon>
        <taxon>Photorhabdus</taxon>
    </lineage>
</organism>
<name>A0A2S8PU75_9GAMM</name>
<dbReference type="Proteomes" id="UP000239550">
    <property type="component" value="Unassembled WGS sequence"/>
</dbReference>
<evidence type="ECO:0000259" key="1">
    <source>
        <dbReference type="Pfam" id="PF15655"/>
    </source>
</evidence>
<gene>
    <name evidence="2" type="ORF">C6H66_23975</name>
</gene>
<accession>A0A2S8PU75</accession>
<keyword evidence="3" id="KW-1185">Reference proteome</keyword>
<dbReference type="AlphaFoldDB" id="A0A2S8PU75"/>